<dbReference type="CDD" id="cd05171">
    <property type="entry name" value="PIKKc_ATM"/>
    <property type="match status" value="1"/>
</dbReference>
<evidence type="ECO:0000256" key="10">
    <source>
        <dbReference type="ARBA" id="ARBA00022763"/>
    </source>
</evidence>
<dbReference type="Pfam" id="PF00454">
    <property type="entry name" value="PI3_PI4_kinase"/>
    <property type="match status" value="1"/>
</dbReference>
<dbReference type="InterPro" id="IPR016024">
    <property type="entry name" value="ARM-type_fold"/>
</dbReference>
<dbReference type="PROSITE" id="PS50290">
    <property type="entry name" value="PI3_4_KINASE_3"/>
    <property type="match status" value="1"/>
</dbReference>
<evidence type="ECO:0000313" key="23">
    <source>
        <dbReference type="Proteomes" id="UP000094336"/>
    </source>
</evidence>
<evidence type="ECO:0000259" key="21">
    <source>
        <dbReference type="PROSITE" id="PS51190"/>
    </source>
</evidence>
<keyword evidence="13 18" id="KW-0779">Telomere</keyword>
<comment type="subcellular location">
    <subcellularLocation>
        <location evidence="2 18">Chromosome</location>
        <location evidence="2 18">Telomere</location>
    </subcellularLocation>
    <subcellularLocation>
        <location evidence="1 18">Nucleus</location>
    </subcellularLocation>
</comment>
<evidence type="ECO:0000256" key="17">
    <source>
        <dbReference type="ARBA" id="ARBA00048679"/>
    </source>
</evidence>
<comment type="function">
    <text evidence="15 18">Serine/threonine protein kinase which activates checkpoint signaling upon genotoxic stresses such as ionizing radiation (IR), ultraviolet light (UV), or DNA replication stalling, thereby acting as a DNA damage sensor. Recognizes the substrate consensus sequence [ST]-Q. Phosphorylates histone H2A to form H2AS128ph (gamma-H2A) at sites of DNA damage, involved in the regulation of DNA damage response mechanism. Required for the control of telomere length and genome stability.</text>
</comment>
<dbReference type="PANTHER" id="PTHR37079:SF4">
    <property type="entry name" value="SERINE_THREONINE-PROTEIN KINASE ATM"/>
    <property type="match status" value="1"/>
</dbReference>
<keyword evidence="11 18" id="KW-0418">Kinase</keyword>
<dbReference type="Gene3D" id="3.30.1010.10">
    <property type="entry name" value="Phosphatidylinositol 3-kinase Catalytic Subunit, Chain A, domain 4"/>
    <property type="match status" value="1"/>
</dbReference>
<keyword evidence="12 18" id="KW-0067">ATP-binding</keyword>
<protein>
    <recommendedName>
        <fullName evidence="6 18">Serine/threonine-protein kinase Tel1</fullName>
        <ecNumber evidence="5 18">2.7.11.1</ecNumber>
    </recommendedName>
</protein>
<dbReference type="PROSITE" id="PS51189">
    <property type="entry name" value="FAT"/>
    <property type="match status" value="1"/>
</dbReference>
<dbReference type="SMART" id="SM01343">
    <property type="entry name" value="FATC"/>
    <property type="match status" value="1"/>
</dbReference>
<dbReference type="GO" id="GO:0005634">
    <property type="term" value="C:nucleus"/>
    <property type="evidence" value="ECO:0007669"/>
    <property type="project" value="UniProtKB-SubCell"/>
</dbReference>
<dbReference type="SMART" id="SM00146">
    <property type="entry name" value="PI3Kc"/>
    <property type="match status" value="1"/>
</dbReference>
<feature type="domain" description="PI3K/PI4K catalytic" evidence="19">
    <location>
        <begin position="2557"/>
        <end position="2866"/>
    </location>
</feature>
<dbReference type="PROSITE" id="PS00916">
    <property type="entry name" value="PI3_4_KINASE_2"/>
    <property type="match status" value="1"/>
</dbReference>
<comment type="catalytic activity">
    <reaction evidence="17">
        <text>L-seryl-[protein] + ATP = O-phospho-L-seryl-[protein] + ADP + H(+)</text>
        <dbReference type="Rhea" id="RHEA:17989"/>
        <dbReference type="Rhea" id="RHEA-COMP:9863"/>
        <dbReference type="Rhea" id="RHEA-COMP:11604"/>
        <dbReference type="ChEBI" id="CHEBI:15378"/>
        <dbReference type="ChEBI" id="CHEBI:29999"/>
        <dbReference type="ChEBI" id="CHEBI:30616"/>
        <dbReference type="ChEBI" id="CHEBI:83421"/>
        <dbReference type="ChEBI" id="CHEBI:456216"/>
        <dbReference type="EC" id="2.7.11.1"/>
    </reaction>
</comment>
<dbReference type="PANTHER" id="PTHR37079">
    <property type="entry name" value="SERINE/THREONINE-PROTEIN KINASE ATM"/>
    <property type="match status" value="1"/>
</dbReference>
<dbReference type="InterPro" id="IPR018936">
    <property type="entry name" value="PI3/4_kinase_CS"/>
</dbReference>
<dbReference type="GO" id="GO:0005524">
    <property type="term" value="F:ATP binding"/>
    <property type="evidence" value="ECO:0007669"/>
    <property type="project" value="UniProtKB-KW"/>
</dbReference>
<gene>
    <name evidence="22" type="ORF">BABINDRAFT_6074</name>
</gene>
<feature type="domain" description="FAT" evidence="20">
    <location>
        <begin position="1853"/>
        <end position="2453"/>
    </location>
</feature>
<dbReference type="OrthoDB" id="381190at2759"/>
<dbReference type="PROSITE" id="PS00915">
    <property type="entry name" value="PI3_4_KINASE_1"/>
    <property type="match status" value="1"/>
</dbReference>
<evidence type="ECO:0000256" key="16">
    <source>
        <dbReference type="ARBA" id="ARBA00047899"/>
    </source>
</evidence>
<dbReference type="SUPFAM" id="SSF56112">
    <property type="entry name" value="Protein kinase-like (PK-like)"/>
    <property type="match status" value="1"/>
</dbReference>
<keyword evidence="10 18" id="KW-0227">DNA damage</keyword>
<dbReference type="GO" id="GO:0006281">
    <property type="term" value="P:DNA repair"/>
    <property type="evidence" value="ECO:0007669"/>
    <property type="project" value="InterPro"/>
</dbReference>
<dbReference type="SMART" id="SM01342">
    <property type="entry name" value="TAN"/>
    <property type="match status" value="1"/>
</dbReference>
<keyword evidence="23" id="KW-1185">Reference proteome</keyword>
<sequence>MSYLITSTLIQSLTSTRVKVRSDALNTLAQLVNAETAHSLSTKALSQLVDALFTNISTEKPLWLKAQTLAASANTLEERIARAAQILRTLLERHARAVLFKLKQILQILDRTMELFFFADDANLDSLELNFSRILLVILGQQFVKDRLTPQHWGTVFTFLTRAILRSLSDGGFNASDRVVNNLFECLSLLINADDAISTSYVALTVSPNYEQLIETTRRFYELRLSRKPEPLVAITTFKIINKLMLVLQTEKVVTGPYFRSLVVLGINLVNLMVEHNNFHSFENLRAQIIVFLNMNPLQFVTGTAPRLLARAPSSIYSDGDTDDDEEEDTDQLVYSCGALISRLIEAETGSTLKVEVSLARKAAPHWFSSATMYLPAGAPTDMTHSWMLYRGTVHLVVSYFRLRNCTAFSLARSQSPKRRRVADEVLGTLALAASPLEFFKNNLLSCNNAYLHDRSCLQRTALLLLAFFLDAHHAPFDAETETENDSNVFATLPLLALPNNLLTAPRLDGDTSVHSIDYTLTQRISPTDLAEILLATFESSGLAYFSLLTSNVLLAHTISNKCLNQLMKAAIQLIKHPDTCVLACLCFCNVLAQPHFSPDKSIVTQLENVVELADVNGPYCVGNEAFHFWYHVYAVSKNRKFHRIVHAHIANWLKRKWTQIIAIHGTSVSSLAELSALVGPHFALPEFIAWLCGGVTPSIIETRELYAGDLNEVFLAFEARAEVRDFILQKDLSVPVSALPFCPEPMAHTSSDVVEDLMMVVIGTGNDYANLFVRTDHSLAVKAVEWCMLILRLCELVEGQQGYEHYVSSIQYQVTMLLEPFNRFTDATISVALIDILRNPRIGNAILQTLFNNLSFQKIYEDASTLQLAVSRTRKNTIRAPNSENECLGEEGSFNPTEPPKVEDFSATTFTALQYREPLSVRIFQFMVRHQTLQKGDYHTRFEHLLGHMKQLSTFDAILCLDALADYITEVGVKNLPLVALDQLIEMIGLRFLNDKIYGLSEIGLVIQLKFMAIVTPAALSGNSVDVKNAFTEVGKWWINNKRQFITEASCHYFAKLLAAMICETKESSHSVGEYFDVLFPLFASSSNQVKVALIADIKGFLPLYSYRQQHYVYTSLYQAFDSPQKSREAAATFCMVMSRLSTTSDLILVHCIYNILEYSSFEYFKPYLPPCIRGICLLQNMNSPKTLFKTYRFDILKVWWSYGLPFKQFPATLLGYEDLNDFVIENYKELVSVMIAHQYPGSNTVLSEMSTICNFPVGDMVFDSLPYTVALAYTTEGLRGGVFETLDRLGLKKSYLKDLLIFIVLEIICMVDLSDEKKLVPVMDKYRVSGLLSSLVRKGSPQLYSSAQVSISVSTTVNLLNEIIVKSCDSNDDFWTVPVAFFLVRRILGLLETSKKKNSQLLQIRRLKFVMILGGIKFSDLNLVNLIITNLSQYLMRESLAEEITDIFMTLFLMNNNTSISSQILLTVASQLVECKFQELKIAPRLKDVVEGAVMALDKADIMTPLLAACVDVLNGYRLRIEISHIEACLCLDRSAVDFTNGRTLIRAISSVFGYASDLASSSHIHRALPQVAKVLFDLDDTVDLLRYSEPFLVWRIRYIGKFYGSSGELIQSQKMEYSPLFDLENSVTNSLSLAIIFEKMISVARGGDLELLSCIETVVGVVLWKHHKNKKEIDELVNYSKVFQAFEAYILPLDFHLCVVLNSDRANNKLIFHNETLATYTTMIEFKFSTLPFDIWTSKLFLALINELSRFTSLAPLISVFVVKVPSFSKSALGYLVAFYIQCTGISGSRIIASMMGKLLDVGTQQLSKEYCRLVLDIGLILRTGRIKEKSLERSRKPFTAATLDMNYPKLYDMAMRLGLPKTGLLLFEDFYRDFSTGTWVENEKILGRIYDAIDEKDLRYGLPIQPTLEYAIDTINYDENTWNQVMVNNSIFDTRIALGASGGDRSSNAMMRSMLSAGFNGISRVLSEYFLDQGESEYGDEAYGWAWKLNQWDVVVPQKVETENKAIYKTLKMIHDYPSSALAACSKTLLDLSIHQSRFYSMSDPRSWLRTVTSVVGIENCLGYTSAVMEDATRDYLAECTWYNSAPIGDYENVILCRRAAFEQMAGFESHGLGREECWVSVVHELVRFGEFSRLNRNLQKAMNSTLMIEKIVKTKFATSGNDTREFMSKLSMYQSAAALWDQNITNIPVAMLQHIRDSGKPFAALDPELPLKAVLGFSPAYINATLVAWTSESKQETPDSIMETLVRPIETMTIADPAEEAKIYHMLAKFCHAQLRDSNLDKRISENEKLVAARDEEILQIREQAKAGRYSAEEKKNIQRYHIKICNQLKSYEDTLSQLRVSKSLFLDKAVESYLKALAIGDDYIDEDVDRFCALWLEYSATEGLSERISGLISKVPTYKFITWATQLTSRLLKDETDFQLLLKRLVCDLALNHPYHVLYLLKSLRLHTEYNEEKNPTVQSRALAADLLWMLLGAANPKFQAAVLNPIDAFCNNCLTLANHKASRAKPLVLSTITAGTWWLESLPAIPPPTMPLAVSKDKDYSRLPFLAQIAPKVTVASSGISLPKIAVFTLSNGEEHRVLLKGGTDDLRQDAIMEQVFEQVNKLFTKDRLTRSRQLHIRTYKVVPLGPKSGVIEFVANSIALNDIVRPLHARSSDLLTFEKARDMMRVCQQQKPQERLKVYEKVESKILPQLRHFFNATFLLPDDWFKSRIVYTKGVATTSILGHILGLGDRHNNNILLDKHTGEPIHIDLGVAFDQGKLLPVPETVPFRLTRDIVDGFGVTGTQGIFRKNCEYVMWVLRQEEERIYGILDVLRWDPLYSWTISPLRQQKLQQEDENDMTHSDILAMPEEDGSVAGRAVAGVKEKLYGNGLSVEATVRELILEAVDPKNLALIYCGWCPFF</sequence>
<dbReference type="PROSITE" id="PS51190">
    <property type="entry name" value="FATC"/>
    <property type="match status" value="1"/>
</dbReference>
<dbReference type="Proteomes" id="UP000094336">
    <property type="component" value="Unassembled WGS sequence"/>
</dbReference>
<evidence type="ECO:0000256" key="9">
    <source>
        <dbReference type="ARBA" id="ARBA00022741"/>
    </source>
</evidence>
<evidence type="ECO:0000256" key="5">
    <source>
        <dbReference type="ARBA" id="ARBA00012513"/>
    </source>
</evidence>
<evidence type="ECO:0000259" key="19">
    <source>
        <dbReference type="PROSITE" id="PS50290"/>
    </source>
</evidence>
<evidence type="ECO:0000256" key="7">
    <source>
        <dbReference type="ARBA" id="ARBA00022527"/>
    </source>
</evidence>
<evidence type="ECO:0000259" key="20">
    <source>
        <dbReference type="PROSITE" id="PS51189"/>
    </source>
</evidence>
<dbReference type="InterPro" id="IPR003152">
    <property type="entry name" value="FATC_dom"/>
</dbReference>
<keyword evidence="18" id="KW-0156">Chromatin regulator</keyword>
<keyword evidence="7 18" id="KW-0723">Serine/threonine-protein kinase</keyword>
<comment type="subunit">
    <text evidence="4">Associates with DNA double-strand breaks.</text>
</comment>
<dbReference type="Gene3D" id="1.10.1070.11">
    <property type="entry name" value="Phosphatidylinositol 3-/4-kinase, catalytic domain"/>
    <property type="match status" value="1"/>
</dbReference>
<keyword evidence="8 18" id="KW-0808">Transferase</keyword>
<evidence type="ECO:0000256" key="3">
    <source>
        <dbReference type="ARBA" id="ARBA00010769"/>
    </source>
</evidence>
<dbReference type="GO" id="GO:0006325">
    <property type="term" value="P:chromatin organization"/>
    <property type="evidence" value="ECO:0007669"/>
    <property type="project" value="UniProtKB-KW"/>
</dbReference>
<dbReference type="SUPFAM" id="SSF48371">
    <property type="entry name" value="ARM repeat"/>
    <property type="match status" value="1"/>
</dbReference>
<dbReference type="InterPro" id="IPR044107">
    <property type="entry name" value="PIKKc_ATM"/>
</dbReference>
<reference evidence="23" key="1">
    <citation type="submission" date="2016-05" db="EMBL/GenBank/DDBJ databases">
        <title>Comparative genomics of biotechnologically important yeasts.</title>
        <authorList>
            <consortium name="DOE Joint Genome Institute"/>
            <person name="Riley R."/>
            <person name="Haridas S."/>
            <person name="Wolfe K.H."/>
            <person name="Lopes M.R."/>
            <person name="Hittinger C.T."/>
            <person name="Goker M."/>
            <person name="Salamov A."/>
            <person name="Wisecaver J."/>
            <person name="Long T.M."/>
            <person name="Aerts A.L."/>
            <person name="Barry K."/>
            <person name="Choi C."/>
            <person name="Clum A."/>
            <person name="Coughlan A.Y."/>
            <person name="Deshpande S."/>
            <person name="Douglass A.P."/>
            <person name="Hanson S.J."/>
            <person name="Klenk H.-P."/>
            <person name="Labutti K."/>
            <person name="Lapidus A."/>
            <person name="Lindquist E."/>
            <person name="Lipzen A."/>
            <person name="Meier-Kolthoff J.P."/>
            <person name="Ohm R.A."/>
            <person name="Otillar R.P."/>
            <person name="Pangilinan J."/>
            <person name="Peng Y."/>
            <person name="Rokas A."/>
            <person name="Rosa C.A."/>
            <person name="Scheuner C."/>
            <person name="Sibirny A.A."/>
            <person name="Slot J.C."/>
            <person name="Stielow J.B."/>
            <person name="Sun H."/>
            <person name="Kurtzman C.P."/>
            <person name="Blackwell M."/>
            <person name="Grigoriev I.V."/>
            <person name="Jeffries T.W."/>
        </authorList>
    </citation>
    <scope>NUCLEOTIDE SEQUENCE [LARGE SCALE GENOMIC DNA]</scope>
    <source>
        <strain evidence="23">NRRL Y-12698</strain>
    </source>
</reference>
<comment type="catalytic activity">
    <reaction evidence="16 18">
        <text>L-threonyl-[protein] + ATP = O-phospho-L-threonyl-[protein] + ADP + H(+)</text>
        <dbReference type="Rhea" id="RHEA:46608"/>
        <dbReference type="Rhea" id="RHEA-COMP:11060"/>
        <dbReference type="Rhea" id="RHEA-COMP:11605"/>
        <dbReference type="ChEBI" id="CHEBI:15378"/>
        <dbReference type="ChEBI" id="CHEBI:30013"/>
        <dbReference type="ChEBI" id="CHEBI:30616"/>
        <dbReference type="ChEBI" id="CHEBI:61977"/>
        <dbReference type="ChEBI" id="CHEBI:456216"/>
        <dbReference type="EC" id="2.7.11.1"/>
    </reaction>
</comment>
<evidence type="ECO:0000256" key="1">
    <source>
        <dbReference type="ARBA" id="ARBA00004123"/>
    </source>
</evidence>
<dbReference type="EC" id="2.7.11.1" evidence="5 18"/>
<keyword evidence="9 18" id="KW-0547">Nucleotide-binding</keyword>
<evidence type="ECO:0000256" key="4">
    <source>
        <dbReference type="ARBA" id="ARBA00011370"/>
    </source>
</evidence>
<evidence type="ECO:0000256" key="14">
    <source>
        <dbReference type="ARBA" id="ARBA00023242"/>
    </source>
</evidence>
<organism evidence="22 23">
    <name type="scientific">Babjeviella inositovora NRRL Y-12698</name>
    <dbReference type="NCBI Taxonomy" id="984486"/>
    <lineage>
        <taxon>Eukaryota</taxon>
        <taxon>Fungi</taxon>
        <taxon>Dikarya</taxon>
        <taxon>Ascomycota</taxon>
        <taxon>Saccharomycotina</taxon>
        <taxon>Pichiomycetes</taxon>
        <taxon>Serinales incertae sedis</taxon>
        <taxon>Babjeviella</taxon>
    </lineage>
</organism>
<feature type="domain" description="FATC" evidence="21">
    <location>
        <begin position="2875"/>
        <end position="2907"/>
    </location>
</feature>
<accession>A0A1E3R1F1</accession>
<dbReference type="EMBL" id="KV454426">
    <property type="protein sequence ID" value="ODQ83227.1"/>
    <property type="molecule type" value="Genomic_DNA"/>
</dbReference>
<evidence type="ECO:0000256" key="18">
    <source>
        <dbReference type="RuleBase" id="RU365027"/>
    </source>
</evidence>
<evidence type="ECO:0000256" key="8">
    <source>
        <dbReference type="ARBA" id="ARBA00022679"/>
    </source>
</evidence>
<dbReference type="GO" id="GO:0000781">
    <property type="term" value="C:chromosome, telomeric region"/>
    <property type="evidence" value="ECO:0007669"/>
    <property type="project" value="UniProtKB-SubCell"/>
</dbReference>
<evidence type="ECO:0000256" key="15">
    <source>
        <dbReference type="ARBA" id="ARBA00025079"/>
    </source>
</evidence>
<evidence type="ECO:0000313" key="22">
    <source>
        <dbReference type="EMBL" id="ODQ83227.1"/>
    </source>
</evidence>
<evidence type="ECO:0000256" key="2">
    <source>
        <dbReference type="ARBA" id="ARBA00004574"/>
    </source>
</evidence>
<dbReference type="InterPro" id="IPR014009">
    <property type="entry name" value="PIK_FAT"/>
</dbReference>
<evidence type="ECO:0000256" key="12">
    <source>
        <dbReference type="ARBA" id="ARBA00022840"/>
    </source>
</evidence>
<comment type="similarity">
    <text evidence="3 18">Belongs to the PI3/PI4-kinase family. ATM subfamily.</text>
</comment>
<dbReference type="InterPro" id="IPR021668">
    <property type="entry name" value="TAN"/>
</dbReference>
<dbReference type="GO" id="GO:0106310">
    <property type="term" value="F:protein serine kinase activity"/>
    <property type="evidence" value="ECO:0007669"/>
    <property type="project" value="RHEA"/>
</dbReference>
<name>A0A1E3R1F1_9ASCO</name>
<evidence type="ECO:0000256" key="13">
    <source>
        <dbReference type="ARBA" id="ARBA00022895"/>
    </source>
</evidence>
<dbReference type="InterPro" id="IPR038980">
    <property type="entry name" value="ATM_plant"/>
</dbReference>
<proteinExistence type="inferred from homology"/>
<keyword evidence="18" id="KW-0158">Chromosome</keyword>
<dbReference type="InterPro" id="IPR000403">
    <property type="entry name" value="PI3/4_kinase_cat_dom"/>
</dbReference>
<dbReference type="GO" id="GO:0035556">
    <property type="term" value="P:intracellular signal transduction"/>
    <property type="evidence" value="ECO:0007669"/>
    <property type="project" value="UniProtKB-ARBA"/>
</dbReference>
<evidence type="ECO:0000256" key="6">
    <source>
        <dbReference type="ARBA" id="ARBA00014619"/>
    </source>
</evidence>
<dbReference type="STRING" id="984486.A0A1E3R1F1"/>
<dbReference type="GO" id="GO:0004674">
    <property type="term" value="F:protein serine/threonine kinase activity"/>
    <property type="evidence" value="ECO:0007669"/>
    <property type="project" value="UniProtKB-KW"/>
</dbReference>
<dbReference type="Pfam" id="PF11640">
    <property type="entry name" value="TAN"/>
    <property type="match status" value="1"/>
</dbReference>
<dbReference type="InterPro" id="IPR036940">
    <property type="entry name" value="PI3/4_kinase_cat_sf"/>
</dbReference>
<dbReference type="InterPro" id="IPR057564">
    <property type="entry name" value="HEAT_ATR"/>
</dbReference>
<keyword evidence="14 18" id="KW-0539">Nucleus</keyword>
<evidence type="ECO:0000256" key="11">
    <source>
        <dbReference type="ARBA" id="ARBA00022777"/>
    </source>
</evidence>
<dbReference type="Pfam" id="PF23593">
    <property type="entry name" value="HEAT_ATR"/>
    <property type="match status" value="1"/>
</dbReference>
<dbReference type="Pfam" id="PF02260">
    <property type="entry name" value="FATC"/>
    <property type="match status" value="1"/>
</dbReference>
<dbReference type="InterPro" id="IPR011009">
    <property type="entry name" value="Kinase-like_dom_sf"/>
</dbReference>
<dbReference type="RefSeq" id="XP_018988555.1">
    <property type="nucleotide sequence ID" value="XM_019132351.1"/>
</dbReference>
<dbReference type="GeneID" id="30150204"/>